<name>C1EFK1_MICCC</name>
<dbReference type="KEGG" id="mis:MICPUN_54760"/>
<proteinExistence type="predicted"/>
<dbReference type="AlphaFoldDB" id="C1EFK1"/>
<organism evidence="1 2">
    <name type="scientific">Micromonas commoda (strain RCC299 / NOUM17 / CCMP2709)</name>
    <name type="common">Picoplanktonic green alga</name>
    <dbReference type="NCBI Taxonomy" id="296587"/>
    <lineage>
        <taxon>Eukaryota</taxon>
        <taxon>Viridiplantae</taxon>
        <taxon>Chlorophyta</taxon>
        <taxon>Mamiellophyceae</taxon>
        <taxon>Mamiellales</taxon>
        <taxon>Mamiellaceae</taxon>
        <taxon>Micromonas</taxon>
    </lineage>
</organism>
<keyword evidence="2" id="KW-1185">Reference proteome</keyword>
<evidence type="ECO:0000313" key="2">
    <source>
        <dbReference type="Proteomes" id="UP000002009"/>
    </source>
</evidence>
<dbReference type="GeneID" id="8248771"/>
<evidence type="ECO:0000313" key="1">
    <source>
        <dbReference type="EMBL" id="ACO67100.1"/>
    </source>
</evidence>
<dbReference type="Proteomes" id="UP000002009">
    <property type="component" value="Chromosome 13"/>
</dbReference>
<sequence>MRSRLHGGGGIVRRRGGALVGVELRVELLRGHRGLLCLLRAGLTLTLALPRGALGSSRVGLGAALLGARPGHHLGHHLASAAAAAGVEGDGAPAPCGGDGDARGEGEAAARRATHELNLQRAAVELDAVVGLDGLYGVAPFREDDLGGALGSAVLVEVEAGLLHPADLREQLLREARGE</sequence>
<accession>C1EFK1</accession>
<dbReference type="EMBL" id="CP001331">
    <property type="protein sequence ID" value="ACO67100.1"/>
    <property type="molecule type" value="Genomic_DNA"/>
</dbReference>
<reference evidence="1 2" key="1">
    <citation type="journal article" date="2009" name="Science">
        <title>Green evolution and dynamic adaptations revealed by genomes of the marine picoeukaryotes Micromonas.</title>
        <authorList>
            <person name="Worden A.Z."/>
            <person name="Lee J.H."/>
            <person name="Mock T."/>
            <person name="Rouze P."/>
            <person name="Simmons M.P."/>
            <person name="Aerts A.L."/>
            <person name="Allen A.E."/>
            <person name="Cuvelier M.L."/>
            <person name="Derelle E."/>
            <person name="Everett M.V."/>
            <person name="Foulon E."/>
            <person name="Grimwood J."/>
            <person name="Gundlach H."/>
            <person name="Henrissat B."/>
            <person name="Napoli C."/>
            <person name="McDonald S.M."/>
            <person name="Parker M.S."/>
            <person name="Rombauts S."/>
            <person name="Salamov A."/>
            <person name="Von Dassow P."/>
            <person name="Badger J.H."/>
            <person name="Coutinho P.M."/>
            <person name="Demir E."/>
            <person name="Dubchak I."/>
            <person name="Gentemann C."/>
            <person name="Eikrem W."/>
            <person name="Gready J.E."/>
            <person name="John U."/>
            <person name="Lanier W."/>
            <person name="Lindquist E.A."/>
            <person name="Lucas S."/>
            <person name="Mayer K.F."/>
            <person name="Moreau H."/>
            <person name="Not F."/>
            <person name="Otillar R."/>
            <person name="Panaud O."/>
            <person name="Pangilinan J."/>
            <person name="Paulsen I."/>
            <person name="Piegu B."/>
            <person name="Poliakov A."/>
            <person name="Robbens S."/>
            <person name="Schmutz J."/>
            <person name="Toulza E."/>
            <person name="Wyss T."/>
            <person name="Zelensky A."/>
            <person name="Zhou K."/>
            <person name="Armbrust E.V."/>
            <person name="Bhattacharya D."/>
            <person name="Goodenough U.W."/>
            <person name="Van de Peer Y."/>
            <person name="Grigoriev I.V."/>
        </authorList>
    </citation>
    <scope>NUCLEOTIDE SEQUENCE [LARGE SCALE GENOMIC DNA]</scope>
    <source>
        <strain evidence="2">RCC299 / NOUM17</strain>
    </source>
</reference>
<protein>
    <submittedName>
        <fullName evidence="1">Uncharacterized protein</fullName>
    </submittedName>
</protein>
<gene>
    <name evidence="1" type="ORF">MICPUN_54760</name>
</gene>
<dbReference type="RefSeq" id="XP_002505842.1">
    <property type="nucleotide sequence ID" value="XM_002505796.1"/>
</dbReference>
<dbReference type="InParanoid" id="C1EFK1"/>